<sequence length="63" mass="6733">MNNMRTRCGNSSHRASGSQVGSVVPVAILYGGNKNGARLKDTEHACRAGLPHSRNLLLPDSMQ</sequence>
<dbReference type="EMBL" id="CZPZ01000032">
    <property type="protein sequence ID" value="CUS38271.1"/>
    <property type="molecule type" value="Genomic_DNA"/>
</dbReference>
<keyword evidence="2" id="KW-1185">Reference proteome</keyword>
<accession>A0A0S4LLX6</accession>
<organism evidence="1 2">
    <name type="scientific">Candidatus Nitrospira nitrificans</name>
    <dbReference type="NCBI Taxonomy" id="1742973"/>
    <lineage>
        <taxon>Bacteria</taxon>
        <taxon>Pseudomonadati</taxon>
        <taxon>Nitrospirota</taxon>
        <taxon>Nitrospiria</taxon>
        <taxon>Nitrospirales</taxon>
        <taxon>Nitrospiraceae</taxon>
        <taxon>Nitrospira</taxon>
    </lineage>
</organism>
<protein>
    <submittedName>
        <fullName evidence="1">Uncharacterized protein</fullName>
    </submittedName>
</protein>
<dbReference type="STRING" id="1742973.COMA2_50003"/>
<evidence type="ECO:0000313" key="2">
    <source>
        <dbReference type="Proteomes" id="UP000198736"/>
    </source>
</evidence>
<gene>
    <name evidence="1" type="ORF">COMA2_50003</name>
</gene>
<name>A0A0S4LLX6_9BACT</name>
<dbReference type="AlphaFoldDB" id="A0A0S4LLX6"/>
<reference evidence="2" key="1">
    <citation type="submission" date="2015-10" db="EMBL/GenBank/DDBJ databases">
        <authorList>
            <person name="Luecker S."/>
            <person name="Luecker S."/>
        </authorList>
    </citation>
    <scope>NUCLEOTIDE SEQUENCE [LARGE SCALE GENOMIC DNA]</scope>
</reference>
<dbReference type="Proteomes" id="UP000198736">
    <property type="component" value="Unassembled WGS sequence"/>
</dbReference>
<evidence type="ECO:0000313" key="1">
    <source>
        <dbReference type="EMBL" id="CUS38271.1"/>
    </source>
</evidence>
<proteinExistence type="predicted"/>